<dbReference type="Pfam" id="PF08340">
    <property type="entry name" value="YicC-like_C"/>
    <property type="match status" value="1"/>
</dbReference>
<dbReference type="Pfam" id="PF03755">
    <property type="entry name" value="YicC-like_N"/>
    <property type="match status" value="1"/>
</dbReference>
<dbReference type="InterPro" id="IPR013527">
    <property type="entry name" value="YicC-like_N"/>
</dbReference>
<evidence type="ECO:0000313" key="9">
    <source>
        <dbReference type="Proteomes" id="UP001519287"/>
    </source>
</evidence>
<dbReference type="InterPro" id="IPR013551">
    <property type="entry name" value="YicC-like_C"/>
</dbReference>
<keyword evidence="3" id="KW-0255">Endonuclease</keyword>
<dbReference type="RefSeq" id="WP_209972189.1">
    <property type="nucleotide sequence ID" value="NZ_JAGGLB010000008.1"/>
</dbReference>
<evidence type="ECO:0000256" key="4">
    <source>
        <dbReference type="ARBA" id="ARBA00022801"/>
    </source>
</evidence>
<evidence type="ECO:0000256" key="5">
    <source>
        <dbReference type="ARBA" id="ARBA00035648"/>
    </source>
</evidence>
<sequence length="294" mass="33783">MLPSMTGFGQASRSFAGYKVFIDVKSVNHRYSEVSIRMPKEWACYEDSMKKTILQSVKRGRVDVFVTAEREAASHKAVSVDWTLVNAYMGASEQLRQRYGFTESLSLAELLRIPDLIQLKEERAEPDEQLKMELCGCLEEAVMALTSMRLREGAYLKQDIKERLENLITFHAGLRKHASSVVKEFAGKLRQRIQELLQEQTPVDENRLAAEIAIFADRSNIDEELTRLHSHFEQFKLLIDCGEPVGRKLDFLIQEMNREVNTIGSKANHSELSSRIIDMKAELEKMREQIQNIE</sequence>
<evidence type="ECO:0000256" key="1">
    <source>
        <dbReference type="ARBA" id="ARBA00001968"/>
    </source>
</evidence>
<evidence type="ECO:0000313" key="8">
    <source>
        <dbReference type="EMBL" id="MBP1991442.1"/>
    </source>
</evidence>
<dbReference type="NCBIfam" id="TIGR00255">
    <property type="entry name" value="YicC/YloC family endoribonuclease"/>
    <property type="match status" value="1"/>
</dbReference>
<gene>
    <name evidence="8" type="ORF">J2Z66_003049</name>
</gene>
<keyword evidence="4" id="KW-0378">Hydrolase</keyword>
<reference evidence="8 9" key="1">
    <citation type="submission" date="2021-03" db="EMBL/GenBank/DDBJ databases">
        <title>Genomic Encyclopedia of Type Strains, Phase IV (KMG-IV): sequencing the most valuable type-strain genomes for metagenomic binning, comparative biology and taxonomic classification.</title>
        <authorList>
            <person name="Goeker M."/>
        </authorList>
    </citation>
    <scope>NUCLEOTIDE SEQUENCE [LARGE SCALE GENOMIC DNA]</scope>
    <source>
        <strain evidence="8 9">DSM 26048</strain>
    </source>
</reference>
<evidence type="ECO:0000259" key="7">
    <source>
        <dbReference type="Pfam" id="PF08340"/>
    </source>
</evidence>
<dbReference type="PANTHER" id="PTHR30636">
    <property type="entry name" value="UPF0701 PROTEIN YICC"/>
    <property type="match status" value="1"/>
</dbReference>
<proteinExistence type="inferred from homology"/>
<keyword evidence="9" id="KW-1185">Reference proteome</keyword>
<protein>
    <submittedName>
        <fullName evidence="8">Uncharacterized protein (TIGR00255 family)</fullName>
    </submittedName>
</protein>
<comment type="cofactor">
    <cofactor evidence="1">
        <name>a divalent metal cation</name>
        <dbReference type="ChEBI" id="CHEBI:60240"/>
    </cofactor>
</comment>
<feature type="domain" description="Endoribonuclease YicC-like C-terminal" evidence="7">
    <location>
        <begin position="175"/>
        <end position="294"/>
    </location>
</feature>
<dbReference type="PANTHER" id="PTHR30636:SF3">
    <property type="entry name" value="UPF0701 PROTEIN YICC"/>
    <property type="match status" value="1"/>
</dbReference>
<comment type="caution">
    <text evidence="8">The sequence shown here is derived from an EMBL/GenBank/DDBJ whole genome shotgun (WGS) entry which is preliminary data.</text>
</comment>
<dbReference type="InterPro" id="IPR005229">
    <property type="entry name" value="YicC/YloC-like"/>
</dbReference>
<dbReference type="Proteomes" id="UP001519287">
    <property type="component" value="Unassembled WGS sequence"/>
</dbReference>
<evidence type="ECO:0000256" key="3">
    <source>
        <dbReference type="ARBA" id="ARBA00022759"/>
    </source>
</evidence>
<name>A0ABS4IV42_9BACL</name>
<organism evidence="8 9">
    <name type="scientific">Paenibacillus eucommiae</name>
    <dbReference type="NCBI Taxonomy" id="1355755"/>
    <lineage>
        <taxon>Bacteria</taxon>
        <taxon>Bacillati</taxon>
        <taxon>Bacillota</taxon>
        <taxon>Bacilli</taxon>
        <taxon>Bacillales</taxon>
        <taxon>Paenibacillaceae</taxon>
        <taxon>Paenibacillus</taxon>
    </lineage>
</organism>
<feature type="domain" description="Endoribonuclease YicC-like N-terminal" evidence="6">
    <location>
        <begin position="4"/>
        <end position="158"/>
    </location>
</feature>
<evidence type="ECO:0000256" key="2">
    <source>
        <dbReference type="ARBA" id="ARBA00022722"/>
    </source>
</evidence>
<accession>A0ABS4IV42</accession>
<evidence type="ECO:0000259" key="6">
    <source>
        <dbReference type="Pfam" id="PF03755"/>
    </source>
</evidence>
<keyword evidence="2" id="KW-0540">Nuclease</keyword>
<dbReference type="EMBL" id="JAGGLB010000008">
    <property type="protein sequence ID" value="MBP1991442.1"/>
    <property type="molecule type" value="Genomic_DNA"/>
</dbReference>
<comment type="similarity">
    <text evidence="5">Belongs to the YicC/YloC family.</text>
</comment>